<name>A0A6I4SPY0_9SPHN</name>
<dbReference type="Proteomes" id="UP000433652">
    <property type="component" value="Unassembled WGS sequence"/>
</dbReference>
<feature type="transmembrane region" description="Helical" evidence="2">
    <location>
        <begin position="12"/>
        <end position="29"/>
    </location>
</feature>
<dbReference type="RefSeq" id="WP_159791265.1">
    <property type="nucleotide sequence ID" value="NZ_WTYM01000020.1"/>
</dbReference>
<keyword evidence="2" id="KW-1133">Transmembrane helix</keyword>
<organism evidence="3 4">
    <name type="scientific">Croceibacterium salegens</name>
    <dbReference type="NCBI Taxonomy" id="1737568"/>
    <lineage>
        <taxon>Bacteria</taxon>
        <taxon>Pseudomonadati</taxon>
        <taxon>Pseudomonadota</taxon>
        <taxon>Alphaproteobacteria</taxon>
        <taxon>Sphingomonadales</taxon>
        <taxon>Erythrobacteraceae</taxon>
        <taxon>Croceibacterium</taxon>
    </lineage>
</organism>
<evidence type="ECO:0000256" key="2">
    <source>
        <dbReference type="SAM" id="Phobius"/>
    </source>
</evidence>
<comment type="caution">
    <text evidence="3">The sequence shown here is derived from an EMBL/GenBank/DDBJ whole genome shotgun (WGS) entry which is preliminary data.</text>
</comment>
<keyword evidence="4" id="KW-1185">Reference proteome</keyword>
<evidence type="ECO:0000256" key="1">
    <source>
        <dbReference type="SAM" id="MobiDB-lite"/>
    </source>
</evidence>
<evidence type="ECO:0000313" key="3">
    <source>
        <dbReference type="EMBL" id="MXO57971.1"/>
    </source>
</evidence>
<evidence type="ECO:0000313" key="4">
    <source>
        <dbReference type="Proteomes" id="UP000433652"/>
    </source>
</evidence>
<keyword evidence="2" id="KW-0472">Membrane</keyword>
<proteinExistence type="predicted"/>
<reference evidence="3 4" key="1">
    <citation type="submission" date="2019-12" db="EMBL/GenBank/DDBJ databases">
        <title>Genomic-based taxomic classification of the family Erythrobacteraceae.</title>
        <authorList>
            <person name="Xu L."/>
        </authorList>
    </citation>
    <scope>NUCLEOTIDE SEQUENCE [LARGE SCALE GENOMIC DNA]</scope>
    <source>
        <strain evidence="3 4">MCCC 1K01500</strain>
    </source>
</reference>
<feature type="region of interest" description="Disordered" evidence="1">
    <location>
        <begin position="32"/>
        <end position="53"/>
    </location>
</feature>
<protein>
    <submittedName>
        <fullName evidence="3">LPXTG cell wall anchor domain-containing protein</fullName>
    </submittedName>
</protein>
<keyword evidence="2" id="KW-0812">Transmembrane</keyword>
<sequence>MTKRIPTGGKAAIAGAIGSAAIAAAMLYASRRKKKNEPTQPGPIPSGEPPETD</sequence>
<gene>
    <name evidence="3" type="ORF">GRI89_00215</name>
</gene>
<accession>A0A6I4SPY0</accession>
<dbReference type="NCBIfam" id="TIGR01167">
    <property type="entry name" value="LPXTG_anchor"/>
    <property type="match status" value="1"/>
</dbReference>
<dbReference type="AlphaFoldDB" id="A0A6I4SPY0"/>
<dbReference type="EMBL" id="WTYM01000020">
    <property type="protein sequence ID" value="MXO57971.1"/>
    <property type="molecule type" value="Genomic_DNA"/>
</dbReference>
<feature type="compositionally biased region" description="Pro residues" evidence="1">
    <location>
        <begin position="40"/>
        <end position="53"/>
    </location>
</feature>